<organism evidence="10 11">
    <name type="scientific">Candidatus Corynebacterium faecigallinarum</name>
    <dbReference type="NCBI Taxonomy" id="2838528"/>
    <lineage>
        <taxon>Bacteria</taxon>
        <taxon>Bacillati</taxon>
        <taxon>Actinomycetota</taxon>
        <taxon>Actinomycetes</taxon>
        <taxon>Mycobacteriales</taxon>
        <taxon>Corynebacteriaceae</taxon>
        <taxon>Corynebacterium</taxon>
    </lineage>
</organism>
<dbReference type="GO" id="GO:0071949">
    <property type="term" value="F:FAD binding"/>
    <property type="evidence" value="ECO:0007669"/>
    <property type="project" value="InterPro"/>
</dbReference>
<dbReference type="PROSITE" id="PS51387">
    <property type="entry name" value="FAD_PCMH"/>
    <property type="match status" value="1"/>
</dbReference>
<keyword evidence="2" id="KW-0285">Flavoprotein</keyword>
<evidence type="ECO:0000259" key="9">
    <source>
        <dbReference type="PROSITE" id="PS51387"/>
    </source>
</evidence>
<reference evidence="10" key="2">
    <citation type="submission" date="2021-04" db="EMBL/GenBank/DDBJ databases">
        <authorList>
            <person name="Gilroy R."/>
        </authorList>
    </citation>
    <scope>NUCLEOTIDE SEQUENCE</scope>
    <source>
        <strain evidence="10">ChiHjej13B12-4958</strain>
    </source>
</reference>
<evidence type="ECO:0000256" key="1">
    <source>
        <dbReference type="ARBA" id="ARBA00008000"/>
    </source>
</evidence>
<protein>
    <submittedName>
        <fullName evidence="10">FAD-binding oxidoreductase</fullName>
    </submittedName>
</protein>
<feature type="domain" description="FAD-binding PCMH-type" evidence="9">
    <location>
        <begin position="104"/>
        <end position="290"/>
    </location>
</feature>
<dbReference type="GO" id="GO:0016491">
    <property type="term" value="F:oxidoreductase activity"/>
    <property type="evidence" value="ECO:0007669"/>
    <property type="project" value="UniProtKB-KW"/>
</dbReference>
<dbReference type="PANTHER" id="PTHR46568:SF1">
    <property type="entry name" value="ALKYLDIHYDROXYACETONEPHOSPHATE SYNTHASE, PEROXISOMAL"/>
    <property type="match status" value="1"/>
</dbReference>
<dbReference type="Gene3D" id="3.30.465.10">
    <property type="match status" value="1"/>
</dbReference>
<evidence type="ECO:0000313" key="10">
    <source>
        <dbReference type="EMBL" id="HJC84220.1"/>
    </source>
</evidence>
<dbReference type="InterPro" id="IPR006094">
    <property type="entry name" value="Oxid_FAD_bind_N"/>
</dbReference>
<keyword evidence="3 7" id="KW-0274">FAD</keyword>
<feature type="active site" description="Proton donor/acceptor" evidence="5">
    <location>
        <position position="463"/>
    </location>
</feature>
<feature type="binding site" evidence="7">
    <location>
        <begin position="222"/>
        <end position="225"/>
    </location>
    <ligand>
        <name>FAD</name>
        <dbReference type="ChEBI" id="CHEBI:57692"/>
    </ligand>
</feature>
<evidence type="ECO:0000256" key="6">
    <source>
        <dbReference type="PIRSR" id="PIRSR625650-2"/>
    </source>
</evidence>
<dbReference type="EMBL" id="DWVP01000003">
    <property type="protein sequence ID" value="HJC84220.1"/>
    <property type="molecule type" value="Genomic_DNA"/>
</dbReference>
<dbReference type="GO" id="GO:0008610">
    <property type="term" value="P:lipid biosynthetic process"/>
    <property type="evidence" value="ECO:0007669"/>
    <property type="project" value="InterPro"/>
</dbReference>
<dbReference type="InterPro" id="IPR016167">
    <property type="entry name" value="FAD-bd_PCMH_sub1"/>
</dbReference>
<evidence type="ECO:0000256" key="3">
    <source>
        <dbReference type="ARBA" id="ARBA00022827"/>
    </source>
</evidence>
<feature type="site" description="Important for enzyme activity" evidence="8">
    <location>
        <position position="325"/>
    </location>
</feature>
<accession>A0A9D2QCT8</accession>
<evidence type="ECO:0000256" key="5">
    <source>
        <dbReference type="PIRSR" id="PIRSR625650-1"/>
    </source>
</evidence>
<comment type="caution">
    <text evidence="10">The sequence shown here is derived from an EMBL/GenBank/DDBJ whole genome shotgun (WGS) entry which is preliminary data.</text>
</comment>
<reference evidence="10" key="1">
    <citation type="journal article" date="2021" name="PeerJ">
        <title>Extensive microbial diversity within the chicken gut microbiome revealed by metagenomics and culture.</title>
        <authorList>
            <person name="Gilroy R."/>
            <person name="Ravi A."/>
            <person name="Getino M."/>
            <person name="Pursley I."/>
            <person name="Horton D.L."/>
            <person name="Alikhan N.F."/>
            <person name="Baker D."/>
            <person name="Gharbi K."/>
            <person name="Hall N."/>
            <person name="Watson M."/>
            <person name="Adriaenssens E.M."/>
            <person name="Foster-Nyarko E."/>
            <person name="Jarju S."/>
            <person name="Secka A."/>
            <person name="Antonio M."/>
            <person name="Oren A."/>
            <person name="Chaudhuri R.R."/>
            <person name="La Ragione R."/>
            <person name="Hildebrand F."/>
            <person name="Pallen M.J."/>
        </authorList>
    </citation>
    <scope>NUCLEOTIDE SEQUENCE</scope>
    <source>
        <strain evidence="10">ChiHjej13B12-4958</strain>
    </source>
</reference>
<dbReference type="InterPro" id="IPR016164">
    <property type="entry name" value="FAD-linked_Oxase-like_C"/>
</dbReference>
<sequence length="580" mass="59851">MKFNLWGTVDEAKPLGPSTAGLLKKLMGVVADPGATAAMDVPVSDARLTPVRLTEQDLTTFGGLIGEAHVTTDDAQRAPRSRGKSSLDLLEWRQAAGSTATGHVINAPDAVLAPATEEQVAKVLRYCTEHKIAVVPFGGGTSVVGGLTPSDSDGSRTFRAVVSLDLARFDKLTDVDAESGLATLGVGLTGPAAELLLAEHGLQIGHYPQSFPYATIGGYAVTRSSGQNSAGYGRFDDMVREMTLVTPSGTMTVGQASPASAAGPDLRELIMGSEGAFGVVTKVRLRVHPVPQVKRYEAFTFKDFPTGVAALRAVTQTGTGPTVIRLSDEIESSVNLSSGDKAGETKSPPGCMCITMYEGTPEHTASRHKETRDLLLSMGARSVGEDPARHWEQGRFNAPVLRDSLLDAGALCETLETATDWSNVPRLKKAVGDALASSLNDSGTMALIMCHISHVYAEGCSLYFTIVAAQKGDAVAQWRAAKTAVTRALTENGGTVTHHHAVGKDHQPFMGAEIGELGLEILRAVKNRLDPAGIMNPGTLVDAGVGAGGSGAGGAAGAAVGEGAGGASNAGGASGTGVTS</sequence>
<feature type="binding site" evidence="7">
    <location>
        <begin position="274"/>
        <end position="280"/>
    </location>
    <ligand>
        <name>FAD</name>
        <dbReference type="ChEBI" id="CHEBI:57692"/>
    </ligand>
</feature>
<evidence type="ECO:0000256" key="4">
    <source>
        <dbReference type="ARBA" id="ARBA00023002"/>
    </source>
</evidence>
<dbReference type="SUPFAM" id="SSF55103">
    <property type="entry name" value="FAD-linked oxidases, C-terminal domain"/>
    <property type="match status" value="1"/>
</dbReference>
<dbReference type="InterPro" id="IPR016166">
    <property type="entry name" value="FAD-bd_PCMH"/>
</dbReference>
<name>A0A9D2QCT8_9CORY</name>
<dbReference type="InterPro" id="IPR004113">
    <property type="entry name" value="FAD-bd_oxidored_4_C"/>
</dbReference>
<evidence type="ECO:0000256" key="8">
    <source>
        <dbReference type="PIRSR" id="PIRSR625650-4"/>
    </source>
</evidence>
<proteinExistence type="inferred from homology"/>
<dbReference type="InterPro" id="IPR025650">
    <property type="entry name" value="Alkyl-DHAP_Synthase"/>
</dbReference>
<dbReference type="Pfam" id="PF01565">
    <property type="entry name" value="FAD_binding_4"/>
    <property type="match status" value="1"/>
</dbReference>
<dbReference type="Gene3D" id="3.30.300.330">
    <property type="match status" value="1"/>
</dbReference>
<feature type="binding site" evidence="6">
    <location>
        <position position="402"/>
    </location>
    <ligand>
        <name>substrate</name>
    </ligand>
</feature>
<evidence type="ECO:0000256" key="7">
    <source>
        <dbReference type="PIRSR" id="PIRSR625650-3"/>
    </source>
</evidence>
<dbReference type="InterPro" id="IPR036318">
    <property type="entry name" value="FAD-bd_PCMH-like_sf"/>
</dbReference>
<evidence type="ECO:0000256" key="2">
    <source>
        <dbReference type="ARBA" id="ARBA00022630"/>
    </source>
</evidence>
<gene>
    <name evidence="10" type="ORF">H9751_01460</name>
</gene>
<dbReference type="AlphaFoldDB" id="A0A9D2QCT8"/>
<dbReference type="Gene3D" id="3.30.43.10">
    <property type="entry name" value="Uridine Diphospho-n-acetylenolpyruvylglucosamine Reductase, domain 2"/>
    <property type="match status" value="1"/>
</dbReference>
<dbReference type="Pfam" id="PF02913">
    <property type="entry name" value="FAD-oxidase_C"/>
    <property type="match status" value="1"/>
</dbReference>
<comment type="similarity">
    <text evidence="1">Belongs to the FAD-binding oxidoreductase/transferase type 4 family.</text>
</comment>
<dbReference type="Proteomes" id="UP000823858">
    <property type="component" value="Unassembled WGS sequence"/>
</dbReference>
<evidence type="ECO:0000313" key="11">
    <source>
        <dbReference type="Proteomes" id="UP000823858"/>
    </source>
</evidence>
<comment type="cofactor">
    <cofactor evidence="7">
        <name>FAD</name>
        <dbReference type="ChEBI" id="CHEBI:57692"/>
    </cofactor>
</comment>
<dbReference type="InterPro" id="IPR016169">
    <property type="entry name" value="FAD-bd_PCMH_sub2"/>
</dbReference>
<dbReference type="Gene3D" id="3.30.70.3450">
    <property type="match status" value="1"/>
</dbReference>
<feature type="binding site" evidence="7">
    <location>
        <begin position="136"/>
        <end position="142"/>
    </location>
    <ligand>
        <name>FAD</name>
        <dbReference type="ChEBI" id="CHEBI:57692"/>
    </ligand>
</feature>
<keyword evidence="4" id="KW-0560">Oxidoreductase</keyword>
<dbReference type="Gene3D" id="1.10.45.10">
    <property type="entry name" value="Vanillyl-alcohol Oxidase, Chain A, domain 4"/>
    <property type="match status" value="1"/>
</dbReference>
<dbReference type="GO" id="GO:0008609">
    <property type="term" value="F:alkylglycerone-phosphate synthase activity"/>
    <property type="evidence" value="ECO:0007669"/>
    <property type="project" value="InterPro"/>
</dbReference>
<dbReference type="InterPro" id="IPR016171">
    <property type="entry name" value="Vanillyl_alc_oxidase_C-sub2"/>
</dbReference>
<dbReference type="PANTHER" id="PTHR46568">
    <property type="entry name" value="ALKYLDIHYDROXYACETONEPHOSPHATE SYNTHASE, PEROXISOMAL"/>
    <property type="match status" value="1"/>
</dbReference>
<dbReference type="SUPFAM" id="SSF56176">
    <property type="entry name" value="FAD-binding/transporter-associated domain-like"/>
    <property type="match status" value="1"/>
</dbReference>